<dbReference type="InterPro" id="IPR032675">
    <property type="entry name" value="LRR_dom_sf"/>
</dbReference>
<dbReference type="RefSeq" id="WP_145179793.1">
    <property type="nucleotide sequence ID" value="NZ_CP037422.1"/>
</dbReference>
<name>A0A517X383_9PLAN</name>
<keyword evidence="2" id="KW-0812">Transmembrane</keyword>
<dbReference type="Proteomes" id="UP000318384">
    <property type="component" value="Chromosome"/>
</dbReference>
<reference evidence="3 4" key="1">
    <citation type="submission" date="2019-03" db="EMBL/GenBank/DDBJ databases">
        <title>Deep-cultivation of Planctomycetes and their phenomic and genomic characterization uncovers novel biology.</title>
        <authorList>
            <person name="Wiegand S."/>
            <person name="Jogler M."/>
            <person name="Boedeker C."/>
            <person name="Pinto D."/>
            <person name="Vollmers J."/>
            <person name="Rivas-Marin E."/>
            <person name="Kohn T."/>
            <person name="Peeters S.H."/>
            <person name="Heuer A."/>
            <person name="Rast P."/>
            <person name="Oberbeckmann S."/>
            <person name="Bunk B."/>
            <person name="Jeske O."/>
            <person name="Meyerdierks A."/>
            <person name="Storesund J.E."/>
            <person name="Kallscheuer N."/>
            <person name="Luecker S."/>
            <person name="Lage O.M."/>
            <person name="Pohl T."/>
            <person name="Merkel B.J."/>
            <person name="Hornburger P."/>
            <person name="Mueller R.-W."/>
            <person name="Bruemmer F."/>
            <person name="Labrenz M."/>
            <person name="Spormann A.M."/>
            <person name="Op den Camp H."/>
            <person name="Overmann J."/>
            <person name="Amann R."/>
            <person name="Jetten M.S.M."/>
            <person name="Mascher T."/>
            <person name="Medema M.H."/>
            <person name="Devos D.P."/>
            <person name="Kaster A.-K."/>
            <person name="Ovreas L."/>
            <person name="Rohde M."/>
            <person name="Galperin M.Y."/>
            <person name="Jogler C."/>
        </authorList>
    </citation>
    <scope>NUCLEOTIDE SEQUENCE [LARGE SCALE GENOMIC DNA]</scope>
    <source>
        <strain evidence="3 4">V202</strain>
    </source>
</reference>
<proteinExistence type="predicted"/>
<accession>A0A517X383</accession>
<sequence>MSFDSYHKWLGIPPEKQPPHYYQLLGISVNEQDSEVIQTAAQRQRSSIEDHLHGAHHREATQLIYEIEEAELTLLNPELREDYDKRVKLVLKRQKSKQRLQNLDPDSNRPAGEGSGLMPRFLGITSVILVGFLIMAYFAYQRPRTEDEKKVLRAQPISMKKQPAPTKPAVIENQENPVPTPAPIAKTEAEAIAWIFSVGGKIRTKTGQKIERAADLPQSPFEITIIDLIQCDITDATLANIQPLSSVQSLLLNDTNITDSSIAVINQFKNLHNLYVPGTNITKQGLSQLSDQLELQILYVNNNLGLDDEVIKTVVQYPQLMRVSLGETLVTGRSLEAMASLKDLVGLQIHLTKIDDKGLEQLQAFPELQNLFLGGPLNSEQAILNSLQYLKKLKLLWIFDVPITDSGVNGLATMTNLKEIRLIRAQVSDANVNRLKAALPDAKITVEK</sequence>
<dbReference type="SUPFAM" id="SSF52047">
    <property type="entry name" value="RNI-like"/>
    <property type="match status" value="1"/>
</dbReference>
<gene>
    <name evidence="3" type="ORF">V202x_53920</name>
</gene>
<feature type="transmembrane region" description="Helical" evidence="2">
    <location>
        <begin position="121"/>
        <end position="140"/>
    </location>
</feature>
<keyword evidence="2" id="KW-0472">Membrane</keyword>
<protein>
    <recommendedName>
        <fullName evidence="5">Leucine Rich repeats (2 copies)</fullName>
    </recommendedName>
</protein>
<dbReference type="AlphaFoldDB" id="A0A517X383"/>
<dbReference type="OrthoDB" id="291302at2"/>
<evidence type="ECO:0000313" key="3">
    <source>
        <dbReference type="EMBL" id="QDU11967.1"/>
    </source>
</evidence>
<keyword evidence="4" id="KW-1185">Reference proteome</keyword>
<organism evidence="3 4">
    <name type="scientific">Gimesia aquarii</name>
    <dbReference type="NCBI Taxonomy" id="2527964"/>
    <lineage>
        <taxon>Bacteria</taxon>
        <taxon>Pseudomonadati</taxon>
        <taxon>Planctomycetota</taxon>
        <taxon>Planctomycetia</taxon>
        <taxon>Planctomycetales</taxon>
        <taxon>Planctomycetaceae</taxon>
        <taxon>Gimesia</taxon>
    </lineage>
</organism>
<evidence type="ECO:0000313" key="4">
    <source>
        <dbReference type="Proteomes" id="UP000318384"/>
    </source>
</evidence>
<feature type="region of interest" description="Disordered" evidence="1">
    <location>
        <begin position="97"/>
        <end position="116"/>
    </location>
</feature>
<keyword evidence="2" id="KW-1133">Transmembrane helix</keyword>
<evidence type="ECO:0000256" key="1">
    <source>
        <dbReference type="SAM" id="MobiDB-lite"/>
    </source>
</evidence>
<evidence type="ECO:0008006" key="5">
    <source>
        <dbReference type="Google" id="ProtNLM"/>
    </source>
</evidence>
<dbReference type="Gene3D" id="3.80.10.10">
    <property type="entry name" value="Ribonuclease Inhibitor"/>
    <property type="match status" value="2"/>
</dbReference>
<dbReference type="EMBL" id="CP037422">
    <property type="protein sequence ID" value="QDU11967.1"/>
    <property type="molecule type" value="Genomic_DNA"/>
</dbReference>
<evidence type="ECO:0000256" key="2">
    <source>
        <dbReference type="SAM" id="Phobius"/>
    </source>
</evidence>